<dbReference type="Gene3D" id="1.10.1740.10">
    <property type="match status" value="1"/>
</dbReference>
<dbReference type="eggNOG" id="COG1595">
    <property type="taxonomic scope" value="Bacteria"/>
</dbReference>
<proteinExistence type="inferred from homology"/>
<protein>
    <submittedName>
        <fullName evidence="7">RNA polymerase subunit sigma24</fullName>
    </submittedName>
</protein>
<evidence type="ECO:0000256" key="3">
    <source>
        <dbReference type="ARBA" id="ARBA00023082"/>
    </source>
</evidence>
<feature type="domain" description="RNA polymerase sigma-70 region 2" evidence="5">
    <location>
        <begin position="34"/>
        <end position="100"/>
    </location>
</feature>
<dbReference type="RefSeq" id="WP_034242799.1">
    <property type="nucleotide sequence ID" value="NZ_AQRA01000006.1"/>
</dbReference>
<dbReference type="GO" id="GO:0003677">
    <property type="term" value="F:DNA binding"/>
    <property type="evidence" value="ECO:0007669"/>
    <property type="project" value="InterPro"/>
</dbReference>
<dbReference type="CDD" id="cd06171">
    <property type="entry name" value="Sigma70_r4"/>
    <property type="match status" value="1"/>
</dbReference>
<dbReference type="Pfam" id="PF04542">
    <property type="entry name" value="Sigma70_r2"/>
    <property type="match status" value="1"/>
</dbReference>
<evidence type="ECO:0000259" key="6">
    <source>
        <dbReference type="Pfam" id="PF08281"/>
    </source>
</evidence>
<evidence type="ECO:0000313" key="7">
    <source>
        <dbReference type="EMBL" id="EZH73029.1"/>
    </source>
</evidence>
<keyword evidence="3" id="KW-0731">Sigma factor</keyword>
<dbReference type="InterPro" id="IPR014284">
    <property type="entry name" value="RNA_pol_sigma-70_dom"/>
</dbReference>
<dbReference type="PANTHER" id="PTHR43133">
    <property type="entry name" value="RNA POLYMERASE ECF-TYPE SIGMA FACTO"/>
    <property type="match status" value="1"/>
</dbReference>
<sequence>MEPIKINDYKTHKISDSDVIYRIHAGEKELYEILLRRNNQKLYRVIRSYINDLAEIEDIMQNTYLKAYEKLYQFKHNSQFSTWLIRIGINETLARLKTKGKYLNLYKSENSVSNDVVLEIPDTEQLNPEKKMIRQEAKQILEKTIDLLDVKYRTVYVLREIEGMSMAEISDCLGLTVSNVKVRLHRAKDMIREELYDLSQDTDIFEFGFSKCDTIVDKVMNAI</sequence>
<dbReference type="OrthoDB" id="1027298at2"/>
<keyword evidence="8" id="KW-1185">Reference proteome</keyword>
<dbReference type="InterPro" id="IPR013249">
    <property type="entry name" value="RNA_pol_sigma70_r4_t2"/>
</dbReference>
<dbReference type="GO" id="GO:0016987">
    <property type="term" value="F:sigma factor activity"/>
    <property type="evidence" value="ECO:0007669"/>
    <property type="project" value="UniProtKB-KW"/>
</dbReference>
<name>A0A023BSY4_9FLAO</name>
<dbReference type="InterPro" id="IPR036388">
    <property type="entry name" value="WH-like_DNA-bd_sf"/>
</dbReference>
<dbReference type="InterPro" id="IPR013325">
    <property type="entry name" value="RNA_pol_sigma_r2"/>
</dbReference>
<keyword evidence="4" id="KW-0804">Transcription</keyword>
<dbReference type="EMBL" id="AQRA01000006">
    <property type="protein sequence ID" value="EZH73029.1"/>
    <property type="molecule type" value="Genomic_DNA"/>
</dbReference>
<dbReference type="InterPro" id="IPR007627">
    <property type="entry name" value="RNA_pol_sigma70_r2"/>
</dbReference>
<dbReference type="PANTHER" id="PTHR43133:SF51">
    <property type="entry name" value="RNA POLYMERASE SIGMA FACTOR"/>
    <property type="match status" value="1"/>
</dbReference>
<dbReference type="Pfam" id="PF08281">
    <property type="entry name" value="Sigma70_r4_2"/>
    <property type="match status" value="1"/>
</dbReference>
<dbReference type="NCBIfam" id="NF008888">
    <property type="entry name" value="PRK11922.1"/>
    <property type="match status" value="1"/>
</dbReference>
<dbReference type="InterPro" id="IPR013324">
    <property type="entry name" value="RNA_pol_sigma_r3/r4-like"/>
</dbReference>
<dbReference type="STRING" id="1317122.ATO12_18615"/>
<dbReference type="Proteomes" id="UP000023541">
    <property type="component" value="Unassembled WGS sequence"/>
</dbReference>
<dbReference type="InterPro" id="IPR039425">
    <property type="entry name" value="RNA_pol_sigma-70-like"/>
</dbReference>
<dbReference type="SUPFAM" id="SSF88659">
    <property type="entry name" value="Sigma3 and sigma4 domains of RNA polymerase sigma factors"/>
    <property type="match status" value="1"/>
</dbReference>
<evidence type="ECO:0000256" key="2">
    <source>
        <dbReference type="ARBA" id="ARBA00023015"/>
    </source>
</evidence>
<evidence type="ECO:0000313" key="8">
    <source>
        <dbReference type="Proteomes" id="UP000023541"/>
    </source>
</evidence>
<dbReference type="NCBIfam" id="TIGR02937">
    <property type="entry name" value="sigma70-ECF"/>
    <property type="match status" value="1"/>
</dbReference>
<feature type="domain" description="RNA polymerase sigma factor 70 region 4 type 2" evidence="6">
    <location>
        <begin position="139"/>
        <end position="188"/>
    </location>
</feature>
<dbReference type="AlphaFoldDB" id="A0A023BSY4"/>
<dbReference type="Gene3D" id="1.10.10.10">
    <property type="entry name" value="Winged helix-like DNA-binding domain superfamily/Winged helix DNA-binding domain"/>
    <property type="match status" value="1"/>
</dbReference>
<evidence type="ECO:0000259" key="5">
    <source>
        <dbReference type="Pfam" id="PF04542"/>
    </source>
</evidence>
<dbReference type="SUPFAM" id="SSF88946">
    <property type="entry name" value="Sigma2 domain of RNA polymerase sigma factors"/>
    <property type="match status" value="1"/>
</dbReference>
<keyword evidence="2" id="KW-0805">Transcription regulation</keyword>
<dbReference type="GO" id="GO:0006352">
    <property type="term" value="P:DNA-templated transcription initiation"/>
    <property type="evidence" value="ECO:0007669"/>
    <property type="project" value="InterPro"/>
</dbReference>
<evidence type="ECO:0000256" key="1">
    <source>
        <dbReference type="ARBA" id="ARBA00010641"/>
    </source>
</evidence>
<reference evidence="7 8" key="1">
    <citation type="submission" date="2014-04" db="EMBL/GenBank/DDBJ databases">
        <title>Aquimarina sp. 22II-S11-z7 Genome Sequencing.</title>
        <authorList>
            <person name="Lai Q."/>
        </authorList>
    </citation>
    <scope>NUCLEOTIDE SEQUENCE [LARGE SCALE GENOMIC DNA]</scope>
    <source>
        <strain evidence="7 8">22II-S11-z7</strain>
    </source>
</reference>
<comment type="caution">
    <text evidence="7">The sequence shown here is derived from an EMBL/GenBank/DDBJ whole genome shotgun (WGS) entry which is preliminary data.</text>
</comment>
<comment type="similarity">
    <text evidence="1">Belongs to the sigma-70 factor family. ECF subfamily.</text>
</comment>
<evidence type="ECO:0000256" key="4">
    <source>
        <dbReference type="ARBA" id="ARBA00023163"/>
    </source>
</evidence>
<gene>
    <name evidence="7" type="ORF">ATO12_18615</name>
</gene>
<accession>A0A023BSY4</accession>
<organism evidence="7 8">
    <name type="scientific">Aquimarina atlantica</name>
    <dbReference type="NCBI Taxonomy" id="1317122"/>
    <lineage>
        <taxon>Bacteria</taxon>
        <taxon>Pseudomonadati</taxon>
        <taxon>Bacteroidota</taxon>
        <taxon>Flavobacteriia</taxon>
        <taxon>Flavobacteriales</taxon>
        <taxon>Flavobacteriaceae</taxon>
        <taxon>Aquimarina</taxon>
    </lineage>
</organism>